<evidence type="ECO:0000313" key="8">
    <source>
        <dbReference type="EMBL" id="GGN48585.1"/>
    </source>
</evidence>
<dbReference type="Gene3D" id="6.10.340.10">
    <property type="match status" value="1"/>
</dbReference>
<accession>A0ABQ2JL48</accession>
<dbReference type="Pfam" id="PF12729">
    <property type="entry name" value="4HB_MCP_1"/>
    <property type="match status" value="1"/>
</dbReference>
<feature type="transmembrane region" description="Helical" evidence="5">
    <location>
        <begin position="188"/>
        <end position="208"/>
    </location>
</feature>
<dbReference type="Pfam" id="PF00672">
    <property type="entry name" value="HAMP"/>
    <property type="match status" value="1"/>
</dbReference>
<dbReference type="InterPro" id="IPR003660">
    <property type="entry name" value="HAMP_dom"/>
</dbReference>
<feature type="domain" description="HAMP" evidence="7">
    <location>
        <begin position="209"/>
        <end position="262"/>
    </location>
</feature>
<evidence type="ECO:0000256" key="1">
    <source>
        <dbReference type="ARBA" id="ARBA00022500"/>
    </source>
</evidence>
<dbReference type="SUPFAM" id="SSF58104">
    <property type="entry name" value="Methyl-accepting chemotaxis protein (MCP) signaling domain"/>
    <property type="match status" value="1"/>
</dbReference>
<dbReference type="PANTHER" id="PTHR43531:SF11">
    <property type="entry name" value="METHYL-ACCEPTING CHEMOTAXIS PROTEIN 3"/>
    <property type="match status" value="1"/>
</dbReference>
<evidence type="ECO:0000259" key="6">
    <source>
        <dbReference type="PROSITE" id="PS50111"/>
    </source>
</evidence>
<sequence length="632" mass="67313">MLRLKIAHRLVIAFSLLLAIMAGMSVFAIRQIGEVNTLTSELTSNALPASQALGDLHAYASQYRIHQADTLNAAGTPAWDRQTKVLRNSGAVIDGVLEDYRKHIHQPAQIAALDQVRADWQAYVAQNETIMDLAQTDPAAATDMFDMEGLDGFYELEDHLLTLIDLNTKAADAAATHGEEIYAKASKIMTGTALAGLACAIILLIVMMRSVARPVKRLDSAVRCLIDGDTNVVIPGVNRKDELGSLARALERFQKLAQADQERAHEEQERARHLQQTVQAIGDGLSQLAEGDLAIRLAEDGEGALARLPVDYNLAVARLAETMRQIVDGCNSIRVGTDEIAAATSDLAGRTEQQASSLADTARTLNEFTSVVQVTADNARQTSTRLLVARDTATKVEDIAHQAVDAMRGIETTSKEMAAIINTIDGIAFQTNLLALNAGVEAARAGEAGKGFAVVATEVRALAQRSADAANDIRGLIDRSTKQVGDGVSLVESSGDALRQIVGEVATVSSLVEEIAGAAEKQAEGITEISTMVAGMDTFTQQNAAMVEESSAGSRNLSHETQRLMSQMAAFRLGDGEPGYTYEASARGLPAGEAANSEEPAYEHVQEAPRRSPAAAAISGANALALDDWSEF</sequence>
<dbReference type="CDD" id="cd06225">
    <property type="entry name" value="HAMP"/>
    <property type="match status" value="1"/>
</dbReference>
<keyword evidence="1" id="KW-0145">Chemotaxis</keyword>
<dbReference type="InterPro" id="IPR004089">
    <property type="entry name" value="MCPsignal_dom"/>
</dbReference>
<dbReference type="CDD" id="cd11386">
    <property type="entry name" value="MCP_signal"/>
    <property type="match status" value="1"/>
</dbReference>
<evidence type="ECO:0000256" key="3">
    <source>
        <dbReference type="PROSITE-ProRule" id="PRU00284"/>
    </source>
</evidence>
<dbReference type="SMART" id="SM00283">
    <property type="entry name" value="MA"/>
    <property type="match status" value="1"/>
</dbReference>
<dbReference type="Pfam" id="PF00015">
    <property type="entry name" value="MCPsignal"/>
    <property type="match status" value="1"/>
</dbReference>
<dbReference type="EMBL" id="BMLK01000007">
    <property type="protein sequence ID" value="GGN48585.1"/>
    <property type="molecule type" value="Genomic_DNA"/>
</dbReference>
<dbReference type="Proteomes" id="UP000605099">
    <property type="component" value="Unassembled WGS sequence"/>
</dbReference>
<keyword evidence="5" id="KW-0472">Membrane</keyword>
<gene>
    <name evidence="8" type="ORF">GCM10011349_18410</name>
</gene>
<dbReference type="Gene3D" id="1.10.287.950">
    <property type="entry name" value="Methyl-accepting chemotaxis protein"/>
    <property type="match status" value="1"/>
</dbReference>
<feature type="domain" description="Methyl-accepting transducer" evidence="6">
    <location>
        <begin position="329"/>
        <end position="558"/>
    </location>
</feature>
<dbReference type="InterPro" id="IPR024478">
    <property type="entry name" value="HlyB_4HB_MCP"/>
</dbReference>
<protein>
    <submittedName>
        <fullName evidence="8">Methyl-accepting chemotaxis protein</fullName>
    </submittedName>
</protein>
<name>A0ABQ2JL48_9SPHN</name>
<dbReference type="PANTHER" id="PTHR43531">
    <property type="entry name" value="PROTEIN ICFG"/>
    <property type="match status" value="1"/>
</dbReference>
<keyword evidence="5" id="KW-0812">Transmembrane</keyword>
<evidence type="ECO:0000256" key="5">
    <source>
        <dbReference type="SAM" id="Phobius"/>
    </source>
</evidence>
<organism evidence="8 9">
    <name type="scientific">Novosphingobium indicum</name>
    <dbReference type="NCBI Taxonomy" id="462949"/>
    <lineage>
        <taxon>Bacteria</taxon>
        <taxon>Pseudomonadati</taxon>
        <taxon>Pseudomonadota</taxon>
        <taxon>Alphaproteobacteria</taxon>
        <taxon>Sphingomonadales</taxon>
        <taxon>Sphingomonadaceae</taxon>
        <taxon>Novosphingobium</taxon>
    </lineage>
</organism>
<keyword evidence="5" id="KW-1133">Transmembrane helix</keyword>
<dbReference type="RefSeq" id="WP_188819371.1">
    <property type="nucleotide sequence ID" value="NZ_BMLK01000007.1"/>
</dbReference>
<evidence type="ECO:0000256" key="4">
    <source>
        <dbReference type="SAM" id="Coils"/>
    </source>
</evidence>
<comment type="similarity">
    <text evidence="2">Belongs to the methyl-accepting chemotaxis (MCP) protein family.</text>
</comment>
<keyword evidence="9" id="KW-1185">Reference proteome</keyword>
<dbReference type="PROSITE" id="PS50111">
    <property type="entry name" value="CHEMOTAXIS_TRANSDUC_2"/>
    <property type="match status" value="1"/>
</dbReference>
<dbReference type="InterPro" id="IPR051310">
    <property type="entry name" value="MCP_chemotaxis"/>
</dbReference>
<feature type="domain" description="HAMP" evidence="7">
    <location>
        <begin position="272"/>
        <end position="324"/>
    </location>
</feature>
<keyword evidence="4" id="KW-0175">Coiled coil</keyword>
<feature type="coiled-coil region" evidence="4">
    <location>
        <begin position="250"/>
        <end position="277"/>
    </location>
</feature>
<reference evidence="9" key="1">
    <citation type="journal article" date="2019" name="Int. J. Syst. Evol. Microbiol.">
        <title>The Global Catalogue of Microorganisms (GCM) 10K type strain sequencing project: providing services to taxonomists for standard genome sequencing and annotation.</title>
        <authorList>
            <consortium name="The Broad Institute Genomics Platform"/>
            <consortium name="The Broad Institute Genome Sequencing Center for Infectious Disease"/>
            <person name="Wu L."/>
            <person name="Ma J."/>
        </authorList>
    </citation>
    <scope>NUCLEOTIDE SEQUENCE [LARGE SCALE GENOMIC DNA]</scope>
    <source>
        <strain evidence="9">CGMCC 1.6784</strain>
    </source>
</reference>
<dbReference type="PROSITE" id="PS50885">
    <property type="entry name" value="HAMP"/>
    <property type="match status" value="2"/>
</dbReference>
<dbReference type="SUPFAM" id="SSF158472">
    <property type="entry name" value="HAMP domain-like"/>
    <property type="match status" value="1"/>
</dbReference>
<evidence type="ECO:0000259" key="7">
    <source>
        <dbReference type="PROSITE" id="PS50885"/>
    </source>
</evidence>
<proteinExistence type="inferred from homology"/>
<comment type="caution">
    <text evidence="8">The sequence shown here is derived from an EMBL/GenBank/DDBJ whole genome shotgun (WGS) entry which is preliminary data.</text>
</comment>
<keyword evidence="3" id="KW-0807">Transducer</keyword>
<evidence type="ECO:0000256" key="2">
    <source>
        <dbReference type="ARBA" id="ARBA00029447"/>
    </source>
</evidence>
<dbReference type="SMART" id="SM00304">
    <property type="entry name" value="HAMP"/>
    <property type="match status" value="2"/>
</dbReference>
<evidence type="ECO:0000313" key="9">
    <source>
        <dbReference type="Proteomes" id="UP000605099"/>
    </source>
</evidence>